<feature type="compositionally biased region" description="Basic and acidic residues" evidence="2">
    <location>
        <begin position="191"/>
        <end position="213"/>
    </location>
</feature>
<feature type="chain" id="PRO_5008381476" evidence="3">
    <location>
        <begin position="27"/>
        <end position="340"/>
    </location>
</feature>
<evidence type="ECO:0000256" key="3">
    <source>
        <dbReference type="SAM" id="SignalP"/>
    </source>
</evidence>
<dbReference type="SUPFAM" id="SSF54106">
    <property type="entry name" value="LysM domain"/>
    <property type="match status" value="1"/>
</dbReference>
<feature type="region of interest" description="Disordered" evidence="2">
    <location>
        <begin position="115"/>
        <end position="155"/>
    </location>
</feature>
<dbReference type="RefSeq" id="WP_186405883.1">
    <property type="nucleotide sequence ID" value="NZ_FLQX01000035.1"/>
</dbReference>
<dbReference type="STRING" id="1860102.ACCAA_130138"/>
<proteinExistence type="inferred from homology"/>
<dbReference type="Pfam" id="PF01476">
    <property type="entry name" value="LysM"/>
    <property type="match status" value="1"/>
</dbReference>
<dbReference type="InterPro" id="IPR011055">
    <property type="entry name" value="Dup_hybrid_motif"/>
</dbReference>
<dbReference type="CDD" id="cd12797">
    <property type="entry name" value="M23_peptidase"/>
    <property type="match status" value="1"/>
</dbReference>
<evidence type="ECO:0000256" key="1">
    <source>
        <dbReference type="ARBA" id="ARBA00038420"/>
    </source>
</evidence>
<feature type="signal peptide" evidence="3">
    <location>
        <begin position="1"/>
        <end position="26"/>
    </location>
</feature>
<dbReference type="SMART" id="SM00257">
    <property type="entry name" value="LysM"/>
    <property type="match status" value="1"/>
</dbReference>
<dbReference type="InterPro" id="IPR018392">
    <property type="entry name" value="LysM"/>
</dbReference>
<dbReference type="Gene3D" id="3.10.350.10">
    <property type="entry name" value="LysM domain"/>
    <property type="match status" value="1"/>
</dbReference>
<dbReference type="PROSITE" id="PS51257">
    <property type="entry name" value="PROKAR_LIPOPROTEIN"/>
    <property type="match status" value="1"/>
</dbReference>
<dbReference type="GO" id="GO:0004222">
    <property type="term" value="F:metalloendopeptidase activity"/>
    <property type="evidence" value="ECO:0007669"/>
    <property type="project" value="TreeGrafter"/>
</dbReference>
<dbReference type="InterPro" id="IPR016047">
    <property type="entry name" value="M23ase_b-sheet_dom"/>
</dbReference>
<evidence type="ECO:0000259" key="4">
    <source>
        <dbReference type="PROSITE" id="PS51782"/>
    </source>
</evidence>
<feature type="compositionally biased region" description="Low complexity" evidence="2">
    <location>
        <begin position="119"/>
        <end position="128"/>
    </location>
</feature>
<dbReference type="GO" id="GO:0032153">
    <property type="term" value="C:cell division site"/>
    <property type="evidence" value="ECO:0007669"/>
    <property type="project" value="TreeGrafter"/>
</dbReference>
<dbReference type="Gene3D" id="2.70.70.10">
    <property type="entry name" value="Glucose Permease (Domain IIA)"/>
    <property type="match status" value="1"/>
</dbReference>
<feature type="compositionally biased region" description="Gly residues" evidence="2">
    <location>
        <begin position="129"/>
        <end position="138"/>
    </location>
</feature>
<evidence type="ECO:0000256" key="2">
    <source>
        <dbReference type="SAM" id="MobiDB-lite"/>
    </source>
</evidence>
<keyword evidence="6" id="KW-1185">Reference proteome</keyword>
<feature type="region of interest" description="Disordered" evidence="2">
    <location>
        <begin position="191"/>
        <end position="217"/>
    </location>
</feature>
<evidence type="ECO:0000313" key="5">
    <source>
        <dbReference type="EMBL" id="SBT04198.1"/>
    </source>
</evidence>
<dbReference type="PANTHER" id="PTHR21666:SF263">
    <property type="entry name" value="MUREIN HYDROLASE ACTIVATOR NLPD"/>
    <property type="match status" value="1"/>
</dbReference>
<feature type="compositionally biased region" description="Basic and acidic residues" evidence="2">
    <location>
        <begin position="140"/>
        <end position="152"/>
    </location>
</feature>
<reference evidence="5 6" key="1">
    <citation type="submission" date="2016-06" db="EMBL/GenBank/DDBJ databases">
        <authorList>
            <person name="Kjaerup R.B."/>
            <person name="Dalgaard T.S."/>
            <person name="Juul-Madsen H.R."/>
        </authorList>
    </citation>
    <scope>NUCLEOTIDE SEQUENCE [LARGE SCALE GENOMIC DNA]</scope>
    <source>
        <strain evidence="5">3</strain>
    </source>
</reference>
<dbReference type="AlphaFoldDB" id="A0A1A8XJS6"/>
<dbReference type="InterPro" id="IPR050570">
    <property type="entry name" value="Cell_wall_metabolism_enzyme"/>
</dbReference>
<dbReference type="PROSITE" id="PS51782">
    <property type="entry name" value="LYSM"/>
    <property type="match status" value="1"/>
</dbReference>
<dbReference type="CDD" id="cd00118">
    <property type="entry name" value="LysM"/>
    <property type="match status" value="1"/>
</dbReference>
<dbReference type="InterPro" id="IPR036779">
    <property type="entry name" value="LysM_dom_sf"/>
</dbReference>
<feature type="domain" description="LysM" evidence="4">
    <location>
        <begin position="46"/>
        <end position="90"/>
    </location>
</feature>
<dbReference type="SUPFAM" id="SSF51261">
    <property type="entry name" value="Duplicated hybrid motif"/>
    <property type="match status" value="1"/>
</dbReference>
<protein>
    <submittedName>
        <fullName evidence="5">Peptidase M23</fullName>
    </submittedName>
</protein>
<keyword evidence="3" id="KW-0732">Signal</keyword>
<dbReference type="GO" id="GO:0009279">
    <property type="term" value="C:cell outer membrane"/>
    <property type="evidence" value="ECO:0007669"/>
    <property type="project" value="TreeGrafter"/>
</dbReference>
<accession>A0A1A8XJS6</accession>
<dbReference type="Proteomes" id="UP000199169">
    <property type="component" value="Unassembled WGS sequence"/>
</dbReference>
<sequence length="340" mass="35178">MKDQRFKGKGFVALAAALVLAGCASKAPTPGGDGAPPVLASPAIKDGYIVKKGDTLYSIALDHGLDYRDLVAWNTIENPNRILVGQALRVRPPGAVSSPDAVVVRPITTGSAVEQRALSSGGSTSNGGSSSGSSGGVGDALKREPKAGKEPYSDQALARAQAQAKVVEPVAAAAATAAAPVVVATKPEIRPEARPATRAEARPEYQAEARPDETTAGSEEVIWIWPANGKLIGTFTEGGNKGVDIAGKAGDAVLAASGGKVVYSGTGLRGYGKLVIIKHNNTFLTAYAHNQNVLVKEGQAVSKGQKIAEMGSTDADQVKLHFEVRRQGKPVDPLKHLPQR</sequence>
<gene>
    <name evidence="5" type="ORF">ACCAA_130138</name>
</gene>
<dbReference type="EMBL" id="FLQX01000035">
    <property type="protein sequence ID" value="SBT04198.1"/>
    <property type="molecule type" value="Genomic_DNA"/>
</dbReference>
<comment type="similarity">
    <text evidence="1">Belongs to the E.coli NlpD/Haemophilus LppB family.</text>
</comment>
<organism evidence="5 6">
    <name type="scientific">Candidatus Accumulibacter aalborgensis</name>
    <dbReference type="NCBI Taxonomy" id="1860102"/>
    <lineage>
        <taxon>Bacteria</taxon>
        <taxon>Pseudomonadati</taxon>
        <taxon>Pseudomonadota</taxon>
        <taxon>Betaproteobacteria</taxon>
        <taxon>Candidatus Accumulibacter</taxon>
    </lineage>
</organism>
<name>A0A1A8XJS6_9PROT</name>
<dbReference type="PANTHER" id="PTHR21666">
    <property type="entry name" value="PEPTIDASE-RELATED"/>
    <property type="match status" value="1"/>
</dbReference>
<evidence type="ECO:0000313" key="6">
    <source>
        <dbReference type="Proteomes" id="UP000199169"/>
    </source>
</evidence>
<dbReference type="Pfam" id="PF01551">
    <property type="entry name" value="Peptidase_M23"/>
    <property type="match status" value="1"/>
</dbReference>